<comment type="caution">
    <text evidence="1">The sequence shown here is derived from an EMBL/GenBank/DDBJ whole genome shotgun (WGS) entry which is preliminary data.</text>
</comment>
<sequence length="83" mass="9749">MAQVEHALLVLWEERTRLEKLLGQRDLPPKDVTRIEHQIKSIRFSVEILEDFKDSEGRFNTTLRLIRGNQDESESIFRKAEAA</sequence>
<name>A0ABR5N3H1_BRECH</name>
<dbReference type="EMBL" id="LJJB01000013">
    <property type="protein sequence ID" value="KQL45040.1"/>
    <property type="molecule type" value="Genomic_DNA"/>
</dbReference>
<reference evidence="1 2" key="1">
    <citation type="submission" date="2015-09" db="EMBL/GenBank/DDBJ databases">
        <title>Genome sequencing project for genomic taxonomy and phylogenomics of Bacillus-like bacteria.</title>
        <authorList>
            <person name="Liu B."/>
            <person name="Wang J."/>
            <person name="Zhu Y."/>
            <person name="Liu G."/>
            <person name="Chen Q."/>
            <person name="Chen Z."/>
            <person name="Lan J."/>
            <person name="Che J."/>
            <person name="Ge C."/>
            <person name="Shi H."/>
            <person name="Pan Z."/>
            <person name="Liu X."/>
        </authorList>
    </citation>
    <scope>NUCLEOTIDE SEQUENCE [LARGE SCALE GENOMIC DNA]</scope>
    <source>
        <strain evidence="1 2">DSM 8552</strain>
    </source>
</reference>
<evidence type="ECO:0000313" key="2">
    <source>
        <dbReference type="Proteomes" id="UP000051063"/>
    </source>
</evidence>
<dbReference type="RefSeq" id="WP_055747639.1">
    <property type="nucleotide sequence ID" value="NZ_LJJB01000013.1"/>
</dbReference>
<proteinExistence type="predicted"/>
<organism evidence="1 2">
    <name type="scientific">Brevibacillus choshinensis</name>
    <dbReference type="NCBI Taxonomy" id="54911"/>
    <lineage>
        <taxon>Bacteria</taxon>
        <taxon>Bacillati</taxon>
        <taxon>Bacillota</taxon>
        <taxon>Bacilli</taxon>
        <taxon>Bacillales</taxon>
        <taxon>Paenibacillaceae</taxon>
        <taxon>Brevibacillus</taxon>
    </lineage>
</organism>
<dbReference type="Proteomes" id="UP000051063">
    <property type="component" value="Unassembled WGS sequence"/>
</dbReference>
<keyword evidence="2" id="KW-1185">Reference proteome</keyword>
<gene>
    <name evidence="1" type="ORF">AN963_27380</name>
</gene>
<accession>A0ABR5N3H1</accession>
<evidence type="ECO:0000313" key="1">
    <source>
        <dbReference type="EMBL" id="KQL45040.1"/>
    </source>
</evidence>
<protein>
    <submittedName>
        <fullName evidence="1">Uncharacterized protein</fullName>
    </submittedName>
</protein>